<dbReference type="GO" id="GO:0004161">
    <property type="term" value="F:dimethylallyltranstransferase activity"/>
    <property type="evidence" value="ECO:0007669"/>
    <property type="project" value="TreeGrafter"/>
</dbReference>
<dbReference type="PANTHER" id="PTHR11525">
    <property type="entry name" value="FARNESYL-PYROPHOSPHATE SYNTHETASE"/>
    <property type="match status" value="1"/>
</dbReference>
<reference evidence="8" key="1">
    <citation type="submission" date="2021-01" db="EMBL/GenBank/DDBJ databases">
        <authorList>
            <person name="Corre E."/>
            <person name="Pelletier E."/>
            <person name="Niang G."/>
            <person name="Scheremetjew M."/>
            <person name="Finn R."/>
            <person name="Kale V."/>
            <person name="Holt S."/>
            <person name="Cochrane G."/>
            <person name="Meng A."/>
            <person name="Brown T."/>
            <person name="Cohen L."/>
        </authorList>
    </citation>
    <scope>NUCLEOTIDE SEQUENCE</scope>
    <source>
        <strain evidence="8">CCMP722</strain>
    </source>
</reference>
<dbReference type="InterPro" id="IPR039702">
    <property type="entry name" value="FPS1-like"/>
</dbReference>
<evidence type="ECO:0000313" key="8">
    <source>
        <dbReference type="EMBL" id="CAD8678789.1"/>
    </source>
</evidence>
<keyword evidence="5" id="KW-0460">Magnesium</keyword>
<gene>
    <name evidence="8" type="ORF">POBO1169_LOCUS14249</name>
</gene>
<evidence type="ECO:0000256" key="7">
    <source>
        <dbReference type="RuleBase" id="RU004466"/>
    </source>
</evidence>
<accession>A0A7S0WQW2</accession>
<dbReference type="InterPro" id="IPR008949">
    <property type="entry name" value="Isoprenoid_synthase_dom_sf"/>
</dbReference>
<evidence type="ECO:0000256" key="6">
    <source>
        <dbReference type="ARBA" id="ARBA00033740"/>
    </source>
</evidence>
<dbReference type="SFLD" id="SFLDG01017">
    <property type="entry name" value="Polyprenyl_Transferase_Like"/>
    <property type="match status" value="1"/>
</dbReference>
<evidence type="ECO:0000256" key="2">
    <source>
        <dbReference type="ARBA" id="ARBA00006706"/>
    </source>
</evidence>
<dbReference type="AlphaFoldDB" id="A0A7S0WQW2"/>
<dbReference type="PANTHER" id="PTHR11525:SF0">
    <property type="entry name" value="FARNESYL PYROPHOSPHATE SYNTHASE"/>
    <property type="match status" value="1"/>
</dbReference>
<protein>
    <recommendedName>
        <fullName evidence="9">Farnesyl pyrophosphate synthase</fullName>
    </recommendedName>
</protein>
<comment type="pathway">
    <text evidence="6">Pheromone biosynthesis.</text>
</comment>
<dbReference type="GO" id="GO:0004337">
    <property type="term" value="F:(2E,6E)-farnesyl diphosphate synthase activity"/>
    <property type="evidence" value="ECO:0007669"/>
    <property type="project" value="TreeGrafter"/>
</dbReference>
<dbReference type="InterPro" id="IPR000092">
    <property type="entry name" value="Polyprenyl_synt"/>
</dbReference>
<dbReference type="GO" id="GO:0005737">
    <property type="term" value="C:cytoplasm"/>
    <property type="evidence" value="ECO:0007669"/>
    <property type="project" value="TreeGrafter"/>
</dbReference>
<proteinExistence type="inferred from homology"/>
<dbReference type="PROSITE" id="PS00723">
    <property type="entry name" value="POLYPRENYL_SYNTHASE_1"/>
    <property type="match status" value="1"/>
</dbReference>
<organism evidence="8">
    <name type="scientific">Pyramimonas obovata</name>
    <dbReference type="NCBI Taxonomy" id="1411642"/>
    <lineage>
        <taxon>Eukaryota</taxon>
        <taxon>Viridiplantae</taxon>
        <taxon>Chlorophyta</taxon>
        <taxon>Pyramimonadophyceae</taxon>
        <taxon>Pyramimonadales</taxon>
        <taxon>Pyramimonadaceae</taxon>
        <taxon>Pyramimonas</taxon>
        <taxon>Pyramimonas incertae sedis</taxon>
    </lineage>
</organism>
<evidence type="ECO:0008006" key="9">
    <source>
        <dbReference type="Google" id="ProtNLM"/>
    </source>
</evidence>
<comment type="similarity">
    <text evidence="2 7">Belongs to the FPP/GGPP synthase family.</text>
</comment>
<sequence>MVCCEKVRSYAVTIGAACAAAGTAYSLYSLYKASTCKPVKKRDDKKAFADAFNRLVADVMHDESSHPQDCMKWVREMIEYTVPGGKNTRGLSVLQGVKCLNERILDDDETHYRVCALGWCIEWLQGMFLVADDIMDNSVTRRGKKCWYRNEHVGMIAVNDALMLDALIYRILKMYFKDTDCYTSLLELFHEVTYDTTAGELCDLLTAPIGQVDLSRYTMEKYQYIVKYKTSLYSFYLPVACAMIVSGVKDKAAYETAREVCCHIGEYFQIQDDYLDCYGDPEVIGKVGTDIEDNKCSWLVCKALLLADKKQLEVLKANYGREEKGKVAKVKQLFKEMNLEGIYNKYEEESYATMKSIIDTRVDTKSKPLYMWLLKRIYKRTK</sequence>
<evidence type="ECO:0000256" key="4">
    <source>
        <dbReference type="ARBA" id="ARBA00022723"/>
    </source>
</evidence>
<evidence type="ECO:0000256" key="3">
    <source>
        <dbReference type="ARBA" id="ARBA00022679"/>
    </source>
</evidence>
<keyword evidence="3 7" id="KW-0808">Transferase</keyword>
<dbReference type="GO" id="GO:0046872">
    <property type="term" value="F:metal ion binding"/>
    <property type="evidence" value="ECO:0007669"/>
    <property type="project" value="UniProtKB-KW"/>
</dbReference>
<dbReference type="Pfam" id="PF00348">
    <property type="entry name" value="polyprenyl_synt"/>
    <property type="match status" value="1"/>
</dbReference>
<dbReference type="SFLD" id="SFLDS00005">
    <property type="entry name" value="Isoprenoid_Synthase_Type_I"/>
    <property type="match status" value="1"/>
</dbReference>
<dbReference type="GO" id="GO:0045337">
    <property type="term" value="P:farnesyl diphosphate biosynthetic process"/>
    <property type="evidence" value="ECO:0007669"/>
    <property type="project" value="TreeGrafter"/>
</dbReference>
<comment type="cofactor">
    <cofactor evidence="1">
        <name>Mg(2+)</name>
        <dbReference type="ChEBI" id="CHEBI:18420"/>
    </cofactor>
</comment>
<dbReference type="FunFam" id="1.10.600.10:FF:000021">
    <property type="entry name" value="Farnesyl pyrophosphate synthase"/>
    <property type="match status" value="1"/>
</dbReference>
<dbReference type="EMBL" id="HBFA01028148">
    <property type="protein sequence ID" value="CAD8678789.1"/>
    <property type="molecule type" value="Transcribed_RNA"/>
</dbReference>
<evidence type="ECO:0000256" key="5">
    <source>
        <dbReference type="ARBA" id="ARBA00022842"/>
    </source>
</evidence>
<dbReference type="InterPro" id="IPR033749">
    <property type="entry name" value="Polyprenyl_synt_CS"/>
</dbReference>
<dbReference type="CDD" id="cd00685">
    <property type="entry name" value="Trans_IPPS_HT"/>
    <property type="match status" value="1"/>
</dbReference>
<evidence type="ECO:0000256" key="1">
    <source>
        <dbReference type="ARBA" id="ARBA00001946"/>
    </source>
</evidence>
<keyword evidence="4" id="KW-0479">Metal-binding</keyword>
<name>A0A7S0WQW2_9CHLO</name>
<dbReference type="SUPFAM" id="SSF48576">
    <property type="entry name" value="Terpenoid synthases"/>
    <property type="match status" value="1"/>
</dbReference>
<dbReference type="GO" id="GO:0042811">
    <property type="term" value="P:pheromone biosynthetic process"/>
    <property type="evidence" value="ECO:0007669"/>
    <property type="project" value="UniProtKB-ARBA"/>
</dbReference>
<dbReference type="PROSITE" id="PS00444">
    <property type="entry name" value="POLYPRENYL_SYNTHASE_2"/>
    <property type="match status" value="1"/>
</dbReference>
<dbReference type="Gene3D" id="1.10.600.10">
    <property type="entry name" value="Farnesyl Diphosphate Synthase"/>
    <property type="match status" value="1"/>
</dbReference>